<evidence type="ECO:0000313" key="2">
    <source>
        <dbReference type="EMBL" id="MBL0393060.1"/>
    </source>
</evidence>
<dbReference type="AlphaFoldDB" id="A0A937CTW7"/>
<keyword evidence="3" id="KW-1185">Reference proteome</keyword>
<dbReference type="EMBL" id="JAEQNE010000004">
    <property type="protein sequence ID" value="MBL0393060.1"/>
    <property type="molecule type" value="Genomic_DNA"/>
</dbReference>
<dbReference type="Proteomes" id="UP000599109">
    <property type="component" value="Unassembled WGS sequence"/>
</dbReference>
<protein>
    <submittedName>
        <fullName evidence="2">Hemerythrin domain-containing protein</fullName>
    </submittedName>
</protein>
<evidence type="ECO:0000313" key="3">
    <source>
        <dbReference type="Proteomes" id="UP000599109"/>
    </source>
</evidence>
<dbReference type="RefSeq" id="WP_201675718.1">
    <property type="nucleotide sequence ID" value="NZ_JAEQNE010000004.1"/>
</dbReference>
<gene>
    <name evidence="2" type="ORF">JJ685_18115</name>
</gene>
<sequence>METITSFMQQDHVVIDGFAGRAFQAAAARDWNALQREGGEFLRRLRRHIDMEETVLFPAFEQRTGMVEAGPSRQMRIEHQLMQPVLAGMERAVTEKDGAGFRHGVKALFDLLQPHNVKEEQMLYPMLDESGRDAAHALLLKVKAMAV</sequence>
<name>A0A937CTW7_9BURK</name>
<accession>A0A937CTW7</accession>
<organism evidence="2 3">
    <name type="scientific">Ramlibacter monticola</name>
    <dbReference type="NCBI Taxonomy" id="1926872"/>
    <lineage>
        <taxon>Bacteria</taxon>
        <taxon>Pseudomonadati</taxon>
        <taxon>Pseudomonadota</taxon>
        <taxon>Betaproteobacteria</taxon>
        <taxon>Burkholderiales</taxon>
        <taxon>Comamonadaceae</taxon>
        <taxon>Ramlibacter</taxon>
    </lineage>
</organism>
<reference evidence="2 3" key="1">
    <citation type="journal article" date="2017" name="Int. J. Syst. Evol. Microbiol.">
        <title>Ramlibacter monticola sp. nov., isolated from forest soil.</title>
        <authorList>
            <person name="Chaudhary D.K."/>
            <person name="Kim J."/>
        </authorList>
    </citation>
    <scope>NUCLEOTIDE SEQUENCE [LARGE SCALE GENOMIC DNA]</scope>
    <source>
        <strain evidence="2 3">KACC 19175</strain>
    </source>
</reference>
<dbReference type="InterPro" id="IPR012312">
    <property type="entry name" value="Hemerythrin-like"/>
</dbReference>
<evidence type="ECO:0000259" key="1">
    <source>
        <dbReference type="Pfam" id="PF01814"/>
    </source>
</evidence>
<dbReference type="Pfam" id="PF01814">
    <property type="entry name" value="Hemerythrin"/>
    <property type="match status" value="1"/>
</dbReference>
<dbReference type="Gene3D" id="1.20.120.520">
    <property type="entry name" value="nmb1532 protein domain like"/>
    <property type="match status" value="1"/>
</dbReference>
<comment type="caution">
    <text evidence="2">The sequence shown here is derived from an EMBL/GenBank/DDBJ whole genome shotgun (WGS) entry which is preliminary data.</text>
</comment>
<proteinExistence type="predicted"/>
<feature type="domain" description="Hemerythrin-like" evidence="1">
    <location>
        <begin position="4"/>
        <end position="127"/>
    </location>
</feature>